<keyword evidence="10 13" id="KW-0520">NAD</keyword>
<dbReference type="Pfam" id="PF21010">
    <property type="entry name" value="HA2_C"/>
    <property type="match status" value="1"/>
</dbReference>
<dbReference type="Gene3D" id="1.10.1040.10">
    <property type="entry name" value="N-(1-d-carboxylethyl)-l-norvaline Dehydrogenase, domain 2"/>
    <property type="match status" value="1"/>
</dbReference>
<keyword evidence="7" id="KW-0347">Helicase</keyword>
<keyword evidence="6" id="KW-0378">Hydrolase</keyword>
<dbReference type="FunFam" id="3.40.50.300:FF:000637">
    <property type="entry name" value="ATP-dependent RNA helicase DHX37/DHR1"/>
    <property type="match status" value="1"/>
</dbReference>
<dbReference type="Gene3D" id="3.40.50.300">
    <property type="entry name" value="P-loop containing nucleotide triphosphate hydrolases"/>
    <property type="match status" value="3"/>
</dbReference>
<evidence type="ECO:0000256" key="12">
    <source>
        <dbReference type="ARBA" id="ARBA00049197"/>
    </source>
</evidence>
<feature type="region of interest" description="Disordered" evidence="14">
    <location>
        <begin position="382"/>
        <end position="417"/>
    </location>
</feature>
<dbReference type="InterPro" id="IPR001650">
    <property type="entry name" value="Helicase_C-like"/>
</dbReference>
<dbReference type="InterPro" id="IPR013328">
    <property type="entry name" value="6PGD_dom2"/>
</dbReference>
<dbReference type="GO" id="GO:0050661">
    <property type="term" value="F:NADP binding"/>
    <property type="evidence" value="ECO:0007669"/>
    <property type="project" value="InterPro"/>
</dbReference>
<dbReference type="InterPro" id="IPR008927">
    <property type="entry name" value="6-PGluconate_DH-like_C_sf"/>
</dbReference>
<feature type="compositionally biased region" description="Basic and acidic residues" evidence="14">
    <location>
        <begin position="931"/>
        <end position="942"/>
    </location>
</feature>
<dbReference type="PROSITE" id="PS51192">
    <property type="entry name" value="HELICASE_ATP_BIND_1"/>
    <property type="match status" value="1"/>
</dbReference>
<dbReference type="CDD" id="cd18791">
    <property type="entry name" value="SF2_C_RHA"/>
    <property type="match status" value="1"/>
</dbReference>
<protein>
    <recommendedName>
        <fullName evidence="13">3-hydroxyisobutyrate dehydrogenase</fullName>
        <shortName evidence="13">HIBADH</shortName>
        <ecNumber evidence="13">1.1.1.31</ecNumber>
    </recommendedName>
</protein>
<dbReference type="InterPro" id="IPR007502">
    <property type="entry name" value="Helicase-assoc_dom"/>
</dbReference>
<dbReference type="InterPro" id="IPR011545">
    <property type="entry name" value="DEAD/DEAH_box_helicase_dom"/>
</dbReference>
<dbReference type="GO" id="GO:0005524">
    <property type="term" value="F:ATP binding"/>
    <property type="evidence" value="ECO:0007669"/>
    <property type="project" value="UniProtKB-KW"/>
</dbReference>
<name>A0A9P8CV70_MORAP</name>
<evidence type="ECO:0000256" key="5">
    <source>
        <dbReference type="ARBA" id="ARBA00022741"/>
    </source>
</evidence>
<dbReference type="PANTHER" id="PTHR18934:SF99">
    <property type="entry name" value="ATP-DEPENDENT RNA HELICASE DHX37-RELATED"/>
    <property type="match status" value="1"/>
</dbReference>
<feature type="region of interest" description="Disordered" evidence="14">
    <location>
        <begin position="681"/>
        <end position="700"/>
    </location>
</feature>
<dbReference type="InterPro" id="IPR002464">
    <property type="entry name" value="DNA/RNA_helicase_DEAH_CS"/>
</dbReference>
<organism evidence="17 18">
    <name type="scientific">Mortierella alpina</name>
    <name type="common">Oleaginous fungus</name>
    <name type="synonym">Mortierella renispora</name>
    <dbReference type="NCBI Taxonomy" id="64518"/>
    <lineage>
        <taxon>Eukaryota</taxon>
        <taxon>Fungi</taxon>
        <taxon>Fungi incertae sedis</taxon>
        <taxon>Mucoromycota</taxon>
        <taxon>Mortierellomycotina</taxon>
        <taxon>Mortierellomycetes</taxon>
        <taxon>Mortierellales</taxon>
        <taxon>Mortierellaceae</taxon>
        <taxon>Mortierella</taxon>
    </lineage>
</organism>
<comment type="caution">
    <text evidence="17">The sequence shown here is derived from an EMBL/GenBank/DDBJ whole genome shotgun (WGS) entry which is preliminary data.</text>
</comment>
<dbReference type="GO" id="GO:0003724">
    <property type="term" value="F:RNA helicase activity"/>
    <property type="evidence" value="ECO:0007669"/>
    <property type="project" value="UniProtKB-EC"/>
</dbReference>
<dbReference type="Pfam" id="PF00271">
    <property type="entry name" value="Helicase_C"/>
    <property type="match status" value="1"/>
</dbReference>
<dbReference type="PROSITE" id="PS51194">
    <property type="entry name" value="HELICASE_CTER"/>
    <property type="match status" value="1"/>
</dbReference>
<evidence type="ECO:0000313" key="18">
    <source>
        <dbReference type="Proteomes" id="UP000717515"/>
    </source>
</evidence>
<dbReference type="InterPro" id="IPR011548">
    <property type="entry name" value="HIBADH"/>
</dbReference>
<evidence type="ECO:0000256" key="1">
    <source>
        <dbReference type="ARBA" id="ARBA00005109"/>
    </source>
</evidence>
<evidence type="ECO:0000256" key="13">
    <source>
        <dbReference type="RuleBase" id="RU910714"/>
    </source>
</evidence>
<comment type="similarity">
    <text evidence="2">Belongs to the HIBADH-related family. 3-hydroxyisobutyrate dehydrogenase subfamily.</text>
</comment>
<comment type="pathway">
    <text evidence="1 13">Amino-acid degradation; L-valine degradation.</text>
</comment>
<evidence type="ECO:0000259" key="16">
    <source>
        <dbReference type="PROSITE" id="PS51194"/>
    </source>
</evidence>
<dbReference type="Gene3D" id="1.20.120.1080">
    <property type="match status" value="1"/>
</dbReference>
<dbReference type="GO" id="GO:0051287">
    <property type="term" value="F:NAD binding"/>
    <property type="evidence" value="ECO:0007669"/>
    <property type="project" value="InterPro"/>
</dbReference>
<dbReference type="Pfam" id="PF00270">
    <property type="entry name" value="DEAD"/>
    <property type="match status" value="1"/>
</dbReference>
<evidence type="ECO:0000256" key="7">
    <source>
        <dbReference type="ARBA" id="ARBA00022806"/>
    </source>
</evidence>
<dbReference type="InterPro" id="IPR011709">
    <property type="entry name" value="DEAD-box_helicase_OB_fold"/>
</dbReference>
<dbReference type="GO" id="GO:0003723">
    <property type="term" value="F:RNA binding"/>
    <property type="evidence" value="ECO:0007669"/>
    <property type="project" value="TreeGrafter"/>
</dbReference>
<dbReference type="EC" id="1.1.1.31" evidence="13"/>
<dbReference type="PANTHER" id="PTHR18934">
    <property type="entry name" value="ATP-DEPENDENT RNA HELICASE"/>
    <property type="match status" value="1"/>
</dbReference>
<feature type="compositionally biased region" description="Acidic residues" evidence="14">
    <location>
        <begin position="538"/>
        <end position="557"/>
    </location>
</feature>
<dbReference type="PROSITE" id="PS00690">
    <property type="entry name" value="DEAH_ATP_HELICASE"/>
    <property type="match status" value="1"/>
</dbReference>
<feature type="region of interest" description="Disordered" evidence="14">
    <location>
        <begin position="531"/>
        <end position="675"/>
    </location>
</feature>
<evidence type="ECO:0000256" key="8">
    <source>
        <dbReference type="ARBA" id="ARBA00022840"/>
    </source>
</evidence>
<dbReference type="Pfam" id="PF04408">
    <property type="entry name" value="WHD_HA2"/>
    <property type="match status" value="1"/>
</dbReference>
<keyword evidence="4 13" id="KW-0101">Branched-chain amino acid catabolism</keyword>
<comment type="catalytic activity">
    <reaction evidence="12 13">
        <text>3-hydroxy-2-methylpropanoate + NAD(+) = 2-methyl-3-oxopropanoate + NADH + H(+)</text>
        <dbReference type="Rhea" id="RHEA:17681"/>
        <dbReference type="ChEBI" id="CHEBI:11805"/>
        <dbReference type="ChEBI" id="CHEBI:15378"/>
        <dbReference type="ChEBI" id="CHEBI:57540"/>
        <dbReference type="ChEBI" id="CHEBI:57700"/>
        <dbReference type="ChEBI" id="CHEBI:57945"/>
        <dbReference type="EC" id="1.1.1.31"/>
    </reaction>
</comment>
<dbReference type="Proteomes" id="UP000717515">
    <property type="component" value="Unassembled WGS sequence"/>
</dbReference>
<dbReference type="InterPro" id="IPR027417">
    <property type="entry name" value="P-loop_NTPase"/>
</dbReference>
<gene>
    <name evidence="17" type="ORF">KVV02_004411</name>
</gene>
<dbReference type="PROSITE" id="PS00895">
    <property type="entry name" value="3_HYDROXYISOBUT_DH"/>
    <property type="match status" value="1"/>
</dbReference>
<evidence type="ECO:0000256" key="14">
    <source>
        <dbReference type="SAM" id="MobiDB-lite"/>
    </source>
</evidence>
<dbReference type="GO" id="GO:0005730">
    <property type="term" value="C:nucleolus"/>
    <property type="evidence" value="ECO:0007669"/>
    <property type="project" value="TreeGrafter"/>
</dbReference>
<dbReference type="InterPro" id="IPR006115">
    <property type="entry name" value="6PGDH_NADP-bd"/>
</dbReference>
<dbReference type="GO" id="GO:0009083">
    <property type="term" value="P:branched-chain amino acid catabolic process"/>
    <property type="evidence" value="ECO:0007669"/>
    <property type="project" value="UniProtKB-KW"/>
</dbReference>
<comment type="catalytic activity">
    <reaction evidence="11">
        <text>ATP + H2O = ADP + phosphate + H(+)</text>
        <dbReference type="Rhea" id="RHEA:13065"/>
        <dbReference type="ChEBI" id="CHEBI:15377"/>
        <dbReference type="ChEBI" id="CHEBI:15378"/>
        <dbReference type="ChEBI" id="CHEBI:30616"/>
        <dbReference type="ChEBI" id="CHEBI:43474"/>
        <dbReference type="ChEBI" id="CHEBI:456216"/>
        <dbReference type="EC" id="3.6.4.13"/>
    </reaction>
</comment>
<dbReference type="EMBL" id="JAIFTL010000269">
    <property type="protein sequence ID" value="KAG9320662.1"/>
    <property type="molecule type" value="Genomic_DNA"/>
</dbReference>
<feature type="domain" description="Helicase C-terminal" evidence="16">
    <location>
        <begin position="1084"/>
        <end position="1260"/>
    </location>
</feature>
<evidence type="ECO:0000256" key="6">
    <source>
        <dbReference type="ARBA" id="ARBA00022801"/>
    </source>
</evidence>
<dbReference type="SUPFAM" id="SSF48179">
    <property type="entry name" value="6-phosphogluconate dehydrogenase C-terminal domain-like"/>
    <property type="match status" value="1"/>
</dbReference>
<feature type="compositionally biased region" description="Basic and acidic residues" evidence="14">
    <location>
        <begin position="604"/>
        <end position="617"/>
    </location>
</feature>
<keyword evidence="8" id="KW-0067">ATP-binding</keyword>
<feature type="domain" description="Helicase ATP-binding" evidence="15">
    <location>
        <begin position="750"/>
        <end position="928"/>
    </location>
</feature>
<dbReference type="InterPro" id="IPR029154">
    <property type="entry name" value="HIBADH-like_NADP-bd"/>
</dbReference>
<dbReference type="Gene3D" id="3.40.50.720">
    <property type="entry name" value="NAD(P)-binding Rossmann-like Domain"/>
    <property type="match status" value="1"/>
</dbReference>
<dbReference type="NCBIfam" id="TIGR01692">
    <property type="entry name" value="HIBADH"/>
    <property type="match status" value="1"/>
</dbReference>
<evidence type="ECO:0000313" key="17">
    <source>
        <dbReference type="EMBL" id="KAG9320662.1"/>
    </source>
</evidence>
<evidence type="ECO:0000256" key="10">
    <source>
        <dbReference type="ARBA" id="ARBA00023027"/>
    </source>
</evidence>
<dbReference type="SMART" id="SM00487">
    <property type="entry name" value="DEXDc"/>
    <property type="match status" value="1"/>
</dbReference>
<dbReference type="SUPFAM" id="SSF52540">
    <property type="entry name" value="P-loop containing nucleoside triphosphate hydrolases"/>
    <property type="match status" value="1"/>
</dbReference>
<dbReference type="SMART" id="SM00847">
    <property type="entry name" value="HA2"/>
    <property type="match status" value="1"/>
</dbReference>
<dbReference type="GO" id="GO:0000462">
    <property type="term" value="P:maturation of SSU-rRNA from tricistronic rRNA transcript (SSU-rRNA, 5.8S rRNA, LSU-rRNA)"/>
    <property type="evidence" value="ECO:0007669"/>
    <property type="project" value="TreeGrafter"/>
</dbReference>
<dbReference type="FunFam" id="1.10.1040.10:FF:000006">
    <property type="entry name" value="3-hydroxyisobutyrate dehydrogenase"/>
    <property type="match status" value="1"/>
</dbReference>
<feature type="region of interest" description="Disordered" evidence="14">
    <location>
        <begin position="1031"/>
        <end position="1075"/>
    </location>
</feature>
<keyword evidence="9 13" id="KW-0560">Oxidoreductase</keyword>
<dbReference type="InterPro" id="IPR014001">
    <property type="entry name" value="Helicase_ATP-bd"/>
</dbReference>
<feature type="compositionally biased region" description="Acidic residues" evidence="14">
    <location>
        <begin position="621"/>
        <end position="636"/>
    </location>
</feature>
<dbReference type="GO" id="GO:1990904">
    <property type="term" value="C:ribonucleoprotein complex"/>
    <property type="evidence" value="ECO:0007669"/>
    <property type="project" value="UniProtKB-ARBA"/>
</dbReference>
<reference evidence="17" key="1">
    <citation type="submission" date="2021-07" db="EMBL/GenBank/DDBJ databases">
        <title>Draft genome of Mortierella alpina, strain LL118, isolated from an aspen leaf litter sample.</title>
        <authorList>
            <person name="Yang S."/>
            <person name="Vinatzer B.A."/>
        </authorList>
    </citation>
    <scope>NUCLEOTIDE SEQUENCE</scope>
    <source>
        <strain evidence="17">LL118</strain>
    </source>
</reference>
<dbReference type="GO" id="GO:0008442">
    <property type="term" value="F:3-hydroxyisobutyrate dehydrogenase activity"/>
    <property type="evidence" value="ECO:0007669"/>
    <property type="project" value="UniProtKB-EC"/>
</dbReference>
<dbReference type="Pfam" id="PF14833">
    <property type="entry name" value="NAD_binding_11"/>
    <property type="match status" value="1"/>
</dbReference>
<evidence type="ECO:0000256" key="3">
    <source>
        <dbReference type="ARBA" id="ARBA00008792"/>
    </source>
</evidence>
<evidence type="ECO:0000256" key="11">
    <source>
        <dbReference type="ARBA" id="ARBA00047984"/>
    </source>
</evidence>
<dbReference type="SUPFAM" id="SSF51735">
    <property type="entry name" value="NAD(P)-binding Rossmann-fold domains"/>
    <property type="match status" value="1"/>
</dbReference>
<accession>A0A9P8CV70</accession>
<sequence>MLASFLVRSTHSKAKVATKLASPIAGLRFKSTGKLSSIASSMRILDTPHRLTKPSLPTHFYDTSLDSKVKRIGFVGLGNMGLPMATNLFNGFKNEADFIIFDINQKTTSNFLKDHNTDPNNKDKVKVAKSPLEVAQEATVIVTMLPASQHVESVYFGKDGLLEALGEHHLVMDASTIDQSMATRVAKVLHEKGTKAIDAPVSGGTGGAQAGTLTFMVGSRTDGDFELAKPYLEKMGKNIVYCGTNGNGQVAKICNNMLLGISMIATSETMNLGVRMGMDPKLLAGILNTSSGRCWSSEVYNPCPGVQENSAATRGYTGGFGMPLMAKDLRLAVNAAVETKSTVLLGALAQQLYNQMAANKEYEHLDFSAAYKWLSENANQQTYSMGKNRPRYNERARASSNRTSKPHPNARDGGRKATKPTVLEAADSNADILVPGQVDVSAIAFNEEAAQPQMSSKKKKRLEKYIEKKLKKEARGDLFKKLEEQAWSSDLLKSSRTLGQNKETTKQKLRRALNEQRQGMEQSDKTVRLFVDAKGGYDDEQGDSDGDEEDEDSDEDMEPSKSIAAPTVSPKPVVVAGSARKVGASILVKKSTTKKPSRLAMIRAQKEAAKQKERESSFDSSDSEYDSSSDEDDEEKSGEKHSGSENEDAGEPAKKKRRGWMTDLGGLATNADGEEEKLISNLESLPERTGEYVSSRVEPETDLLGNRVEKVGQLEEGDVGEAFHVHVDRDPEIQEMRLKLPVCTEEQHIMESIIYNDVVIIKGETGSGKTTQVPQFLYEAGYGNPNSPNPGMIGITQPRRVAAVSMADRVAKELNLPASKISHQIRYDATTSPDTVMKFMTDGVLLRELNSDFLLRKYSAIIIDEAHERSLNTDILIGALSRIVRLRREESKKDREATKPLKLIIMSATLVIEEFTKNERLFGHANKQKKAAQEKEGEEDKPTAGVEEESEEAPKDLVPVVNVDVKKIYGLTMHFNKRTPEVDYVTEAYKKVSKIHTRLPEGAILVFLAGQAEITTLVKKLRKKFPFTDSSAAELKSGPTKRTQKGNVVVDKKVDSGDANAGSESNQELDPRNEDVELEDMAIGDAEVVPEVEGMDEDDEAFDLDASDSEEELGEDDEVLEETPDAGTAPLHVLPLYSLLKTEEQMRVFQPPPPGSRLCVVATNVAETSITIPNVKYVVDSGKSKERHYDKETGIQTFQVGWTSKASATQRAGRAGRTGHGHCYRLYSSAVYENEFVTASEAEIQKMPIDGVVLQMKSMYIDNVVNFPFPTPPNRDDLKQSEQRLVYLNALDNSNKKSITELGKTMSIFPLVPRLAKMLTLAHQENCFPYVIAIVAALSVGEVFVNEFQLDISRPGETDDESDDDDEDSNKRYQLDDLDAMELQHITNEKVLKKEKRKRTRQKFYKAQTVHEALDPLNDMAKILNVVGAYARETNKEQFCTENFVRLKAMQEIHQLRGQLTRMVQNSFANSPSVSSLVFDPYMEKPTPRQLTAIRQIVACAFMDQVAIRKDLVGTVEASYSKKAKTVPYVTMWSKENVYIHPSSGLFGFSMENAPAMVVYQDLQRTVKAVEIKSRPSKIYLKGLTVVDPKWMATLANGTGLVRASKERIIKIDDKTQKAMTDITYGPHYWPLPPIEIWQRRENARLLPMNKAEIRAKKLQISRKANR</sequence>
<evidence type="ECO:0000259" key="15">
    <source>
        <dbReference type="PROSITE" id="PS51192"/>
    </source>
</evidence>
<keyword evidence="5" id="KW-0547">Nucleotide-binding</keyword>
<dbReference type="InterPro" id="IPR048333">
    <property type="entry name" value="HA2_WH"/>
</dbReference>
<dbReference type="Pfam" id="PF07717">
    <property type="entry name" value="OB_NTP_bind"/>
    <property type="match status" value="1"/>
</dbReference>
<evidence type="ECO:0000256" key="2">
    <source>
        <dbReference type="ARBA" id="ARBA00006013"/>
    </source>
</evidence>
<comment type="similarity">
    <text evidence="3">Belongs to the DEAD box helicase family. DEAH subfamily.</text>
</comment>
<dbReference type="InterPro" id="IPR002204">
    <property type="entry name" value="3-OH-isobutyrate_DH-rel_CS"/>
</dbReference>
<dbReference type="GO" id="GO:0016787">
    <property type="term" value="F:hydrolase activity"/>
    <property type="evidence" value="ECO:0007669"/>
    <property type="project" value="UniProtKB-KW"/>
</dbReference>
<feature type="region of interest" description="Disordered" evidence="14">
    <location>
        <begin position="926"/>
        <end position="954"/>
    </location>
</feature>
<dbReference type="Pfam" id="PF03446">
    <property type="entry name" value="NAD_binding_2"/>
    <property type="match status" value="1"/>
</dbReference>
<dbReference type="InterPro" id="IPR036291">
    <property type="entry name" value="NAD(P)-bd_dom_sf"/>
</dbReference>
<evidence type="ECO:0000256" key="9">
    <source>
        <dbReference type="ARBA" id="ARBA00023002"/>
    </source>
</evidence>
<evidence type="ECO:0000256" key="4">
    <source>
        <dbReference type="ARBA" id="ARBA00022456"/>
    </source>
</evidence>
<proteinExistence type="inferred from homology"/>
<dbReference type="CDD" id="cd17982">
    <property type="entry name" value="DEXHc_DHX37"/>
    <property type="match status" value="1"/>
</dbReference>
<dbReference type="SMART" id="SM00490">
    <property type="entry name" value="HELICc"/>
    <property type="match status" value="1"/>
</dbReference>